<proteinExistence type="predicted"/>
<dbReference type="PANTHER" id="PTHR21666">
    <property type="entry name" value="PEPTIDASE-RELATED"/>
    <property type="match status" value="1"/>
</dbReference>
<dbReference type="GO" id="GO:0004222">
    <property type="term" value="F:metalloendopeptidase activity"/>
    <property type="evidence" value="ECO:0007669"/>
    <property type="project" value="TreeGrafter"/>
</dbReference>
<dbReference type="SUPFAM" id="SSF51261">
    <property type="entry name" value="Duplicated hybrid motif"/>
    <property type="match status" value="1"/>
</dbReference>
<dbReference type="CDD" id="cd12797">
    <property type="entry name" value="M23_peptidase"/>
    <property type="match status" value="1"/>
</dbReference>
<dbReference type="InterPro" id="IPR011055">
    <property type="entry name" value="Dup_hybrid_motif"/>
</dbReference>
<dbReference type="InterPro" id="IPR016047">
    <property type="entry name" value="M23ase_b-sheet_dom"/>
</dbReference>
<keyword evidence="1" id="KW-1133">Transmembrane helix</keyword>
<comment type="caution">
    <text evidence="3">The sequence shown here is derived from an EMBL/GenBank/DDBJ whole genome shotgun (WGS) entry which is preliminary data.</text>
</comment>
<evidence type="ECO:0000259" key="2">
    <source>
        <dbReference type="Pfam" id="PF01551"/>
    </source>
</evidence>
<dbReference type="EMBL" id="BOQN01000038">
    <property type="protein sequence ID" value="GIM90984.1"/>
    <property type="molecule type" value="Genomic_DNA"/>
</dbReference>
<dbReference type="AlphaFoldDB" id="A0A919T7T3"/>
<dbReference type="Gene3D" id="2.70.70.10">
    <property type="entry name" value="Glucose Permease (Domain IIA)"/>
    <property type="match status" value="1"/>
</dbReference>
<dbReference type="PANTHER" id="PTHR21666:SF270">
    <property type="entry name" value="MUREIN HYDROLASE ACTIVATOR ENVC"/>
    <property type="match status" value="1"/>
</dbReference>
<feature type="transmembrane region" description="Helical" evidence="1">
    <location>
        <begin position="32"/>
        <end position="49"/>
    </location>
</feature>
<reference evidence="3 4" key="1">
    <citation type="submission" date="2021-03" db="EMBL/GenBank/DDBJ databases">
        <title>Whole genome shotgun sequence of Actinoplanes toevensis NBRC 105298.</title>
        <authorList>
            <person name="Komaki H."/>
            <person name="Tamura T."/>
        </authorList>
    </citation>
    <scope>NUCLEOTIDE SEQUENCE [LARGE SCALE GENOMIC DNA]</scope>
    <source>
        <strain evidence="3 4">NBRC 105298</strain>
    </source>
</reference>
<evidence type="ECO:0000313" key="4">
    <source>
        <dbReference type="Proteomes" id="UP000677082"/>
    </source>
</evidence>
<keyword evidence="1" id="KW-0812">Transmembrane</keyword>
<protein>
    <submittedName>
        <fullName evidence="3">Peptidase</fullName>
    </submittedName>
</protein>
<sequence length="265" mass="28495">MARLIARIRVPLLVLVALVLIGQPLLDYDVPFWVTVPALIGAFALYAWVGRVCSEPIAVESPVEGPWRAVNSPASRVPSHGLHAYGQTYAIDLVFDPPGRSRPVSLAHRPADFPGFGRPVRAAAAGRVVRVRQGQRDHWSRTSVPGLLYLLAEGAIRELLGAGRVIGNHVVVDLGENRYALYAHLQRHSVTVRAGDHVAAGQPIANCGNSGNSAEPHLHFQLMDRPSPTFAAGLPFRFTTGTPRNGELLRSWQNQGSPGIGDGAA</sequence>
<evidence type="ECO:0000313" key="3">
    <source>
        <dbReference type="EMBL" id="GIM90984.1"/>
    </source>
</evidence>
<feature type="domain" description="M23ase beta-sheet core" evidence="2">
    <location>
        <begin position="162"/>
        <end position="224"/>
    </location>
</feature>
<dbReference type="Proteomes" id="UP000677082">
    <property type="component" value="Unassembled WGS sequence"/>
</dbReference>
<evidence type="ECO:0000256" key="1">
    <source>
        <dbReference type="SAM" id="Phobius"/>
    </source>
</evidence>
<organism evidence="3 4">
    <name type="scientific">Paractinoplanes toevensis</name>
    <dbReference type="NCBI Taxonomy" id="571911"/>
    <lineage>
        <taxon>Bacteria</taxon>
        <taxon>Bacillati</taxon>
        <taxon>Actinomycetota</taxon>
        <taxon>Actinomycetes</taxon>
        <taxon>Micromonosporales</taxon>
        <taxon>Micromonosporaceae</taxon>
        <taxon>Paractinoplanes</taxon>
    </lineage>
</organism>
<keyword evidence="1" id="KW-0472">Membrane</keyword>
<gene>
    <name evidence="3" type="ORF">Ato02nite_027770</name>
</gene>
<keyword evidence="4" id="KW-1185">Reference proteome</keyword>
<dbReference type="InterPro" id="IPR050570">
    <property type="entry name" value="Cell_wall_metabolism_enzyme"/>
</dbReference>
<accession>A0A919T7T3</accession>
<name>A0A919T7T3_9ACTN</name>
<dbReference type="Pfam" id="PF01551">
    <property type="entry name" value="Peptidase_M23"/>
    <property type="match status" value="1"/>
</dbReference>
<dbReference type="RefSeq" id="WP_213006880.1">
    <property type="nucleotide sequence ID" value="NZ_BOQN01000038.1"/>
</dbReference>